<evidence type="ECO:0000313" key="6">
    <source>
        <dbReference type="EMBL" id="KAB2575115.1"/>
    </source>
</evidence>
<evidence type="ECO:0000259" key="5">
    <source>
        <dbReference type="PROSITE" id="PS50941"/>
    </source>
</evidence>
<feature type="compositionally biased region" description="Low complexity" evidence="3">
    <location>
        <begin position="233"/>
        <end position="250"/>
    </location>
</feature>
<dbReference type="AlphaFoldDB" id="A0A5N5DBT0"/>
<dbReference type="SMART" id="SM00270">
    <property type="entry name" value="ChtBD1"/>
    <property type="match status" value="1"/>
</dbReference>
<dbReference type="GO" id="GO:0008061">
    <property type="term" value="F:chitin binding"/>
    <property type="evidence" value="ECO:0007669"/>
    <property type="project" value="UniProtKB-UniRule"/>
</dbReference>
<dbReference type="EMBL" id="VCHE01000036">
    <property type="protein sequence ID" value="KAB2575115.1"/>
    <property type="molecule type" value="Genomic_DNA"/>
</dbReference>
<feature type="compositionally biased region" description="Pro residues" evidence="3">
    <location>
        <begin position="223"/>
        <end position="232"/>
    </location>
</feature>
<proteinExistence type="predicted"/>
<accession>A0A5N5DBT0</accession>
<dbReference type="SUPFAM" id="SSF57016">
    <property type="entry name" value="Plant lectins/antimicrobial peptides"/>
    <property type="match status" value="1"/>
</dbReference>
<evidence type="ECO:0000313" key="7">
    <source>
        <dbReference type="Proteomes" id="UP000325902"/>
    </source>
</evidence>
<dbReference type="InterPro" id="IPR001002">
    <property type="entry name" value="Chitin-bd_1"/>
</dbReference>
<feature type="compositionally biased region" description="Pro residues" evidence="3">
    <location>
        <begin position="192"/>
        <end position="213"/>
    </location>
</feature>
<organism evidence="6 7">
    <name type="scientific">Lasiodiplodia theobromae</name>
    <dbReference type="NCBI Taxonomy" id="45133"/>
    <lineage>
        <taxon>Eukaryota</taxon>
        <taxon>Fungi</taxon>
        <taxon>Dikarya</taxon>
        <taxon>Ascomycota</taxon>
        <taxon>Pezizomycotina</taxon>
        <taxon>Dothideomycetes</taxon>
        <taxon>Dothideomycetes incertae sedis</taxon>
        <taxon>Botryosphaeriales</taxon>
        <taxon>Botryosphaeriaceae</taxon>
        <taxon>Lasiodiplodia</taxon>
    </lineage>
</organism>
<dbReference type="InterPro" id="IPR036861">
    <property type="entry name" value="Endochitinase-like_sf"/>
</dbReference>
<evidence type="ECO:0000256" key="2">
    <source>
        <dbReference type="PROSITE-ProRule" id="PRU00261"/>
    </source>
</evidence>
<feature type="compositionally biased region" description="Low complexity" evidence="3">
    <location>
        <begin position="27"/>
        <end position="43"/>
    </location>
</feature>
<dbReference type="Proteomes" id="UP000325902">
    <property type="component" value="Unassembled WGS sequence"/>
</dbReference>
<dbReference type="PROSITE" id="PS50941">
    <property type="entry name" value="CHIT_BIND_I_2"/>
    <property type="match status" value="1"/>
</dbReference>
<name>A0A5N5DBT0_9PEZI</name>
<feature type="region of interest" description="Disordered" evidence="3">
    <location>
        <begin position="27"/>
        <end position="87"/>
    </location>
</feature>
<gene>
    <name evidence="6" type="ORF">DBV05_g6198</name>
</gene>
<evidence type="ECO:0000256" key="3">
    <source>
        <dbReference type="SAM" id="MobiDB-lite"/>
    </source>
</evidence>
<keyword evidence="2" id="KW-1015">Disulfide bond</keyword>
<keyword evidence="7" id="KW-1185">Reference proteome</keyword>
<feature type="domain" description="Chitin-binding type-1" evidence="5">
    <location>
        <begin position="271"/>
        <end position="322"/>
    </location>
</feature>
<reference evidence="6 7" key="1">
    <citation type="journal article" date="2019" name="Sci. Rep.">
        <title>A multi-omics analysis of the grapevine pathogen Lasiodiplodia theobromae reveals that temperature affects the expression of virulence- and pathogenicity-related genes.</title>
        <authorList>
            <person name="Felix C."/>
            <person name="Meneses R."/>
            <person name="Goncalves M.F.M."/>
            <person name="Tilleman L."/>
            <person name="Duarte A.S."/>
            <person name="Jorrin-Novo J.V."/>
            <person name="Van de Peer Y."/>
            <person name="Deforce D."/>
            <person name="Van Nieuwerburgh F."/>
            <person name="Esteves A.C."/>
            <person name="Alves A."/>
        </authorList>
    </citation>
    <scope>NUCLEOTIDE SEQUENCE [LARGE SCALE GENOMIC DNA]</scope>
    <source>
        <strain evidence="6 7">LA-SOL3</strain>
    </source>
</reference>
<comment type="caution">
    <text evidence="6">The sequence shown here is derived from an EMBL/GenBank/DDBJ whole genome shotgun (WGS) entry which is preliminary data.</text>
</comment>
<feature type="signal peptide" evidence="4">
    <location>
        <begin position="1"/>
        <end position="23"/>
    </location>
</feature>
<evidence type="ECO:0000256" key="4">
    <source>
        <dbReference type="SAM" id="SignalP"/>
    </source>
</evidence>
<feature type="chain" id="PRO_5024876439" description="Chitin-binding type-1 domain-containing protein" evidence="4">
    <location>
        <begin position="24"/>
        <end position="322"/>
    </location>
</feature>
<feature type="compositionally biased region" description="Low complexity" evidence="3">
    <location>
        <begin position="51"/>
        <end position="80"/>
    </location>
</feature>
<protein>
    <recommendedName>
        <fullName evidence="5">Chitin-binding type-1 domain-containing protein</fullName>
    </recommendedName>
</protein>
<dbReference type="OrthoDB" id="1193027at2759"/>
<feature type="disulfide bond" evidence="2">
    <location>
        <begin position="296"/>
        <end position="310"/>
    </location>
</feature>
<feature type="region of interest" description="Disordered" evidence="3">
    <location>
        <begin position="182"/>
        <end position="273"/>
    </location>
</feature>
<comment type="caution">
    <text evidence="2">Lacks conserved residue(s) required for the propagation of feature annotation.</text>
</comment>
<evidence type="ECO:0000256" key="1">
    <source>
        <dbReference type="ARBA" id="ARBA00022669"/>
    </source>
</evidence>
<dbReference type="Gene3D" id="3.30.60.10">
    <property type="entry name" value="Endochitinase-like"/>
    <property type="match status" value="1"/>
</dbReference>
<sequence>MARISSLRLSLGAALLLANVCYAQDSASPPGDSAAPADASASAEPTMSIFADPGSPDAGAAEPAAAATTTDDGASGVATTMDVGAGPPTPTFPYPPGSYPIGDTTYYVACETGDMNTEWSPSLIVQGSANIDDYGTCMAFCESLGKVLCVTAMWNPESSSPCQILQSYQNLLSQPFGRCYGARPYVPGDDQPSPPTGGFPPDSPSDPDFPVPPTTSDTSGGPPVAPGPPGAPPGQSDPLTSSVSSPQSPSRKGNPNGSSAAPPHPQPLRRDAKCGSEWGSIPYTSCPQDHSVYGPCCSRFGYCGRGHAYCGYGCKREYGHCD</sequence>
<keyword evidence="1 2" id="KW-0147">Chitin-binding</keyword>
<keyword evidence="4" id="KW-0732">Signal</keyword>